<keyword evidence="3" id="KW-1185">Reference proteome</keyword>
<evidence type="ECO:0000313" key="3">
    <source>
        <dbReference type="Proteomes" id="UP000240424"/>
    </source>
</evidence>
<evidence type="ECO:0008006" key="4">
    <source>
        <dbReference type="Google" id="ProtNLM"/>
    </source>
</evidence>
<feature type="compositionally biased region" description="Pro residues" evidence="1">
    <location>
        <begin position="259"/>
        <end position="285"/>
    </location>
</feature>
<name>A0A2U3P314_9MYCO</name>
<sequence length="310" mass="32291">VSPGGTVWEGSAAEAAQERAFADLVKVRGLADVLHESSAIARRAAETLYSTKRSVLDAVDDARAAGYEVGEDLSVTPRRGTLAAQAQAQTFAARIQERAAQLAVHDKEIAARITSSAAPLSAVSFTERPQTAPHNGIQQADYTVPRPLDPTPWQPPPPGYPQGQPAGPGLPPEGVHPPVDGPLTTGPASKPTVQAKGGQSLYDKNGGEWRYDPGQDRFHYPHWDYNPHTAWNSQWDNVGIDGLPTHREASAPPRSGSIGPPPGAAPAPAPAAPAPPPAAEPPPPKAGWGEGFGGGPPIGPHVILRPSAPT</sequence>
<organism evidence="2 3">
    <name type="scientific">Mycobacterium numidiamassiliense</name>
    <dbReference type="NCBI Taxonomy" id="1841861"/>
    <lineage>
        <taxon>Bacteria</taxon>
        <taxon>Bacillati</taxon>
        <taxon>Actinomycetota</taxon>
        <taxon>Actinomycetes</taxon>
        <taxon>Mycobacteriales</taxon>
        <taxon>Mycobacteriaceae</taxon>
        <taxon>Mycobacterium</taxon>
    </lineage>
</organism>
<feature type="compositionally biased region" description="Polar residues" evidence="1">
    <location>
        <begin position="124"/>
        <end position="141"/>
    </location>
</feature>
<dbReference type="Proteomes" id="UP000240424">
    <property type="component" value="Unassembled WGS sequence"/>
</dbReference>
<feature type="region of interest" description="Disordered" evidence="1">
    <location>
        <begin position="242"/>
        <end position="310"/>
    </location>
</feature>
<protein>
    <recommendedName>
        <fullName evidence="4">Transmembrane protein</fullName>
    </recommendedName>
</protein>
<accession>A0A2U3P314</accession>
<dbReference type="EMBL" id="FUEZ01000003">
    <property type="protein sequence ID" value="SPM38140.1"/>
    <property type="molecule type" value="Genomic_DNA"/>
</dbReference>
<dbReference type="AlphaFoldDB" id="A0A2U3P314"/>
<proteinExistence type="predicted"/>
<dbReference type="STRING" id="1841861.GCA_900157365_04518"/>
<evidence type="ECO:0000256" key="1">
    <source>
        <dbReference type="SAM" id="MobiDB-lite"/>
    </source>
</evidence>
<evidence type="ECO:0000313" key="2">
    <source>
        <dbReference type="EMBL" id="SPM38140.1"/>
    </source>
</evidence>
<feature type="compositionally biased region" description="Pro residues" evidence="1">
    <location>
        <begin position="147"/>
        <end position="160"/>
    </location>
</feature>
<feature type="non-terminal residue" evidence="2">
    <location>
        <position position="1"/>
    </location>
</feature>
<feature type="region of interest" description="Disordered" evidence="1">
    <location>
        <begin position="124"/>
        <end position="207"/>
    </location>
</feature>
<gene>
    <name evidence="2" type="ORF">MNAB215_316</name>
</gene>
<reference evidence="2 3" key="1">
    <citation type="submission" date="2017-01" db="EMBL/GenBank/DDBJ databases">
        <authorList>
            <consortium name="Urmite Genomes"/>
        </authorList>
    </citation>
    <scope>NUCLEOTIDE SEQUENCE [LARGE SCALE GENOMIC DNA]</scope>
    <source>
        <strain evidence="2 3">AB215</strain>
    </source>
</reference>